<keyword evidence="2" id="KW-1185">Reference proteome</keyword>
<reference key="1">
    <citation type="submission" date="2010-11" db="EMBL/GenBank/DDBJ databases">
        <title>The complete sequence of chromosome of Isophaera pallida ATCC 43644.</title>
        <authorList>
            <consortium name="US DOE Joint Genome Institute (JGI-PGF)"/>
            <person name="Lucas S."/>
            <person name="Copeland A."/>
            <person name="Lapidus A."/>
            <person name="Bruce D."/>
            <person name="Goodwin L."/>
            <person name="Pitluck S."/>
            <person name="Kyrpides N."/>
            <person name="Mavromatis K."/>
            <person name="Pagani I."/>
            <person name="Ivanova N."/>
            <person name="Saunders E."/>
            <person name="Brettin T."/>
            <person name="Detter J.C."/>
            <person name="Han C."/>
            <person name="Tapia R."/>
            <person name="Land M."/>
            <person name="Hauser L."/>
            <person name="Markowitz V."/>
            <person name="Cheng J.-F."/>
            <person name="Hugenholtz P."/>
            <person name="Woyke T."/>
            <person name="Wu D."/>
            <person name="Eisen J.A."/>
        </authorList>
    </citation>
    <scope>NUCLEOTIDE SEQUENCE</scope>
    <source>
        <strain>ATCC 43644</strain>
    </source>
</reference>
<dbReference type="EMBL" id="CP002353">
    <property type="protein sequence ID" value="ADV63920.1"/>
    <property type="molecule type" value="Genomic_DNA"/>
</dbReference>
<gene>
    <name evidence="1" type="ordered locus">Isop_3358</name>
</gene>
<dbReference type="InterPro" id="IPR011990">
    <property type="entry name" value="TPR-like_helical_dom_sf"/>
</dbReference>
<dbReference type="OrthoDB" id="283360at2"/>
<proteinExistence type="predicted"/>
<dbReference type="KEGG" id="ipa:Isop_3358"/>
<dbReference type="HOGENOM" id="CLU_1324902_0_0_0"/>
<dbReference type="Gene3D" id="1.25.40.10">
    <property type="entry name" value="Tetratricopeptide repeat domain"/>
    <property type="match status" value="1"/>
</dbReference>
<accession>E8R618</accession>
<dbReference type="SUPFAM" id="SSF48452">
    <property type="entry name" value="TPR-like"/>
    <property type="match status" value="1"/>
</dbReference>
<dbReference type="AlphaFoldDB" id="E8R618"/>
<dbReference type="InParanoid" id="E8R618"/>
<evidence type="ECO:0000313" key="2">
    <source>
        <dbReference type="Proteomes" id="UP000008631"/>
    </source>
</evidence>
<reference evidence="1 2" key="2">
    <citation type="journal article" date="2011" name="Stand. Genomic Sci.">
        <title>Complete genome sequence of Isosphaera pallida type strain (IS1B).</title>
        <authorList>
            <consortium name="US DOE Joint Genome Institute (JGI-PGF)"/>
            <person name="Goker M."/>
            <person name="Cleland D."/>
            <person name="Saunders E."/>
            <person name="Lapidus A."/>
            <person name="Nolan M."/>
            <person name="Lucas S."/>
            <person name="Hammon N."/>
            <person name="Deshpande S."/>
            <person name="Cheng J.F."/>
            <person name="Tapia R."/>
            <person name="Han C."/>
            <person name="Goodwin L."/>
            <person name="Pitluck S."/>
            <person name="Liolios K."/>
            <person name="Pagani I."/>
            <person name="Ivanova N."/>
            <person name="Mavromatis K."/>
            <person name="Pati A."/>
            <person name="Chen A."/>
            <person name="Palaniappan K."/>
            <person name="Land M."/>
            <person name="Hauser L."/>
            <person name="Chang Y.J."/>
            <person name="Jeffries C.D."/>
            <person name="Detter J.C."/>
            <person name="Beck B."/>
            <person name="Woyke T."/>
            <person name="Bristow J."/>
            <person name="Eisen J.A."/>
            <person name="Markowitz V."/>
            <person name="Hugenholtz P."/>
            <person name="Kyrpides N.C."/>
            <person name="Klenk H.P."/>
        </authorList>
    </citation>
    <scope>NUCLEOTIDE SEQUENCE [LARGE SCALE GENOMIC DNA]</scope>
    <source>
        <strain evidence="2">ATCC 43644 / DSM 9630 / IS1B</strain>
    </source>
</reference>
<dbReference type="Proteomes" id="UP000008631">
    <property type="component" value="Chromosome"/>
</dbReference>
<dbReference type="STRING" id="575540.Isop_3358"/>
<sequence length="207" mass="23000">MCNLKPNLHSACVMATILVGWTGSQAIVSTILRGSSGLANGSNPGHTERDQRVADLLARGDRLLRAGREPQARDRYQRALVLNPYASAARERLALLDVSRGRYAQALAEIHLIVQTDPAWFEQARSIHTYLKAERVVNDALAGLERHLQRYPRDESAWLLLAAILARCGEFQRARDALTRLRPAARTDTLDASTRAAIRRGLELTSR</sequence>
<protein>
    <submittedName>
        <fullName evidence="1">Uncharacterized protein</fullName>
    </submittedName>
</protein>
<dbReference type="Pfam" id="PF13432">
    <property type="entry name" value="TPR_16"/>
    <property type="match status" value="2"/>
</dbReference>
<dbReference type="eggNOG" id="COG0457">
    <property type="taxonomic scope" value="Bacteria"/>
</dbReference>
<name>E8R618_ISOPI</name>
<evidence type="ECO:0000313" key="1">
    <source>
        <dbReference type="EMBL" id="ADV63920.1"/>
    </source>
</evidence>
<organism evidence="1 2">
    <name type="scientific">Isosphaera pallida (strain ATCC 43644 / DSM 9630 / IS1B)</name>
    <dbReference type="NCBI Taxonomy" id="575540"/>
    <lineage>
        <taxon>Bacteria</taxon>
        <taxon>Pseudomonadati</taxon>
        <taxon>Planctomycetota</taxon>
        <taxon>Planctomycetia</taxon>
        <taxon>Isosphaerales</taxon>
        <taxon>Isosphaeraceae</taxon>
        <taxon>Isosphaera</taxon>
    </lineage>
</organism>